<feature type="region of interest" description="Disordered" evidence="1">
    <location>
        <begin position="80"/>
        <end position="103"/>
    </location>
</feature>
<keyword evidence="3" id="KW-1185">Reference proteome</keyword>
<protein>
    <submittedName>
        <fullName evidence="2">Uncharacterized protein</fullName>
    </submittedName>
</protein>
<evidence type="ECO:0000256" key="1">
    <source>
        <dbReference type="SAM" id="MobiDB-lite"/>
    </source>
</evidence>
<comment type="caution">
    <text evidence="2">The sequence shown here is derived from an EMBL/GenBank/DDBJ whole genome shotgun (WGS) entry which is preliminary data.</text>
</comment>
<organism evidence="2 3">
    <name type="scientific">Populus tomentosa</name>
    <name type="common">Chinese white poplar</name>
    <dbReference type="NCBI Taxonomy" id="118781"/>
    <lineage>
        <taxon>Eukaryota</taxon>
        <taxon>Viridiplantae</taxon>
        <taxon>Streptophyta</taxon>
        <taxon>Embryophyta</taxon>
        <taxon>Tracheophyta</taxon>
        <taxon>Spermatophyta</taxon>
        <taxon>Magnoliopsida</taxon>
        <taxon>eudicotyledons</taxon>
        <taxon>Gunneridae</taxon>
        <taxon>Pentapetalae</taxon>
        <taxon>rosids</taxon>
        <taxon>fabids</taxon>
        <taxon>Malpighiales</taxon>
        <taxon>Salicaceae</taxon>
        <taxon>Saliceae</taxon>
        <taxon>Populus</taxon>
    </lineage>
</organism>
<sequence>METKASWWRRSQIHSHIFGYMDFGVLHLAPNSDQLGEGEKGEGNPRGDCPALTRYTIIESSQILHFRSSSQVLGKRKKLTLNSSRLDRGSQQESKATSPEPGT</sequence>
<accession>A0A8X7XRD6</accession>
<evidence type="ECO:0000313" key="2">
    <source>
        <dbReference type="EMBL" id="KAG6735287.1"/>
    </source>
</evidence>
<gene>
    <name evidence="2" type="ORF">POTOM_062162</name>
</gene>
<proteinExistence type="predicted"/>
<dbReference type="Proteomes" id="UP000886885">
    <property type="component" value="Unassembled WGS sequence"/>
</dbReference>
<reference evidence="2" key="1">
    <citation type="journal article" date="2020" name="bioRxiv">
        <title>Hybrid origin of Populus tomentosa Carr. identified through genome sequencing and phylogenomic analysis.</title>
        <authorList>
            <person name="An X."/>
            <person name="Gao K."/>
            <person name="Chen Z."/>
            <person name="Li J."/>
            <person name="Yang X."/>
            <person name="Yang X."/>
            <person name="Zhou J."/>
            <person name="Guo T."/>
            <person name="Zhao T."/>
            <person name="Huang S."/>
            <person name="Miao D."/>
            <person name="Khan W.U."/>
            <person name="Rao P."/>
            <person name="Ye M."/>
            <person name="Lei B."/>
            <person name="Liao W."/>
            <person name="Wang J."/>
            <person name="Ji L."/>
            <person name="Li Y."/>
            <person name="Guo B."/>
            <person name="Mustafa N.S."/>
            <person name="Li S."/>
            <person name="Yun Q."/>
            <person name="Keller S.R."/>
            <person name="Mao J."/>
            <person name="Zhang R."/>
            <person name="Strauss S.H."/>
        </authorList>
    </citation>
    <scope>NUCLEOTIDE SEQUENCE</scope>
    <source>
        <strain evidence="2">GM15</strain>
        <tissue evidence="2">Leaf</tissue>
    </source>
</reference>
<dbReference type="AlphaFoldDB" id="A0A8X7XRD6"/>
<name>A0A8X7XRD6_POPTO</name>
<dbReference type="EMBL" id="JAAWWB010002323">
    <property type="protein sequence ID" value="KAG6735287.1"/>
    <property type="molecule type" value="Genomic_DNA"/>
</dbReference>
<evidence type="ECO:0000313" key="3">
    <source>
        <dbReference type="Proteomes" id="UP000886885"/>
    </source>
</evidence>